<protein>
    <submittedName>
        <fullName evidence="2">Uncharacterized protein</fullName>
    </submittedName>
</protein>
<feature type="compositionally biased region" description="Polar residues" evidence="1">
    <location>
        <begin position="319"/>
        <end position="332"/>
    </location>
</feature>
<keyword evidence="3" id="KW-1185">Reference proteome</keyword>
<proteinExistence type="predicted"/>
<evidence type="ECO:0000256" key="1">
    <source>
        <dbReference type="SAM" id="MobiDB-lite"/>
    </source>
</evidence>
<sequence>MRPCQEAPPQCPPPCPPSTSSSSQPTDQTTNSSGPGEAEAPTVTVDDTTLGVVAPGHSRLVRFRPRPEQLNHIAAATGFMALGAIGKLVADVRRACKEIKHNKADFLFLSGEVKQLYAMLYAQHKRTKSKEIKRDIVGAATVLYSLFYFCDEVLKQNMWDRTRKKGENEARIRHYRRQFQAARDALLVKSVVDIRRLVREELNPKLKKMLAGLAELTETNKTLLKATAGNPSSSITNLAATTTVQHSTQVTYSHEQHEQQTQFQQQEQQHQQQQQPQYQQHQQQQQYHRQQQYQDPYYQQNQGGYDQGYSQQNYYDRPYQQQHPSHRPQSWSGYPPDDGNWHDPVYGNSLSVQNSPHGSTHSLHGQLPHSSSATNLSSMYSGSTYLTASHAQYAPHMSRGSGSGQFNIGSIGNANFGNNAAGGVIIQSSSAMGHSGYY</sequence>
<comment type="caution">
    <text evidence="2">The sequence shown here is derived from an EMBL/GenBank/DDBJ whole genome shotgun (WGS) entry which is preliminary data.</text>
</comment>
<dbReference type="Proteomes" id="UP000521943">
    <property type="component" value="Unassembled WGS sequence"/>
</dbReference>
<gene>
    <name evidence="2" type="ORF">DFP72DRAFT_913719</name>
</gene>
<feature type="region of interest" description="Disordered" evidence="1">
    <location>
        <begin position="246"/>
        <end position="293"/>
    </location>
</feature>
<organism evidence="2 3">
    <name type="scientific">Ephemerocybe angulata</name>
    <dbReference type="NCBI Taxonomy" id="980116"/>
    <lineage>
        <taxon>Eukaryota</taxon>
        <taxon>Fungi</taxon>
        <taxon>Dikarya</taxon>
        <taxon>Basidiomycota</taxon>
        <taxon>Agaricomycotina</taxon>
        <taxon>Agaricomycetes</taxon>
        <taxon>Agaricomycetidae</taxon>
        <taxon>Agaricales</taxon>
        <taxon>Agaricineae</taxon>
        <taxon>Psathyrellaceae</taxon>
        <taxon>Ephemerocybe</taxon>
    </lineage>
</organism>
<feature type="compositionally biased region" description="Low complexity" evidence="1">
    <location>
        <begin position="18"/>
        <end position="33"/>
    </location>
</feature>
<evidence type="ECO:0000313" key="2">
    <source>
        <dbReference type="EMBL" id="KAF6749251.1"/>
    </source>
</evidence>
<name>A0A8H6HP50_9AGAR</name>
<dbReference type="InterPro" id="IPR036537">
    <property type="entry name" value="Adaptor_Cbl_N_dom_sf"/>
</dbReference>
<dbReference type="CDD" id="cd21037">
    <property type="entry name" value="MLKL_NTD"/>
    <property type="match status" value="1"/>
</dbReference>
<dbReference type="InterPro" id="IPR059179">
    <property type="entry name" value="MLKL-like_MCAfunc"/>
</dbReference>
<reference evidence="2 3" key="1">
    <citation type="submission" date="2020-07" db="EMBL/GenBank/DDBJ databases">
        <title>Comparative genomics of pyrophilous fungi reveals a link between fire events and developmental genes.</title>
        <authorList>
            <consortium name="DOE Joint Genome Institute"/>
            <person name="Steindorff A.S."/>
            <person name="Carver A."/>
            <person name="Calhoun S."/>
            <person name="Stillman K."/>
            <person name="Liu H."/>
            <person name="Lipzen A."/>
            <person name="Pangilinan J."/>
            <person name="Labutti K."/>
            <person name="Bruns T.D."/>
            <person name="Grigoriev I.V."/>
        </authorList>
    </citation>
    <scope>NUCLEOTIDE SEQUENCE [LARGE SCALE GENOMIC DNA]</scope>
    <source>
        <strain evidence="2 3">CBS 144469</strain>
    </source>
</reference>
<accession>A0A8H6HP50</accession>
<dbReference type="EMBL" id="JACGCI010000064">
    <property type="protein sequence ID" value="KAF6749251.1"/>
    <property type="molecule type" value="Genomic_DNA"/>
</dbReference>
<feature type="region of interest" description="Disordered" evidence="1">
    <location>
        <begin position="318"/>
        <end position="370"/>
    </location>
</feature>
<feature type="compositionally biased region" description="Low complexity" evidence="1">
    <location>
        <begin position="259"/>
        <end position="293"/>
    </location>
</feature>
<feature type="region of interest" description="Disordered" evidence="1">
    <location>
        <begin position="1"/>
        <end position="45"/>
    </location>
</feature>
<dbReference type="Gene3D" id="1.20.930.20">
    <property type="entry name" value="Adaptor protein Cbl, N-terminal domain"/>
    <property type="match status" value="1"/>
</dbReference>
<evidence type="ECO:0000313" key="3">
    <source>
        <dbReference type="Proteomes" id="UP000521943"/>
    </source>
</evidence>
<dbReference type="GO" id="GO:0007166">
    <property type="term" value="P:cell surface receptor signaling pathway"/>
    <property type="evidence" value="ECO:0007669"/>
    <property type="project" value="InterPro"/>
</dbReference>
<dbReference type="AlphaFoldDB" id="A0A8H6HP50"/>
<feature type="compositionally biased region" description="Polar residues" evidence="1">
    <location>
        <begin position="348"/>
        <end position="370"/>
    </location>
</feature>
<dbReference type="OrthoDB" id="2120021at2759"/>